<evidence type="ECO:0000256" key="1">
    <source>
        <dbReference type="ARBA" id="ARBA00001935"/>
    </source>
</evidence>
<evidence type="ECO:0000256" key="7">
    <source>
        <dbReference type="ARBA" id="ARBA00022525"/>
    </source>
</evidence>
<evidence type="ECO:0000313" key="19">
    <source>
        <dbReference type="Proteomes" id="UP000000709"/>
    </source>
</evidence>
<dbReference type="GO" id="GO:0005507">
    <property type="term" value="F:copper ion binding"/>
    <property type="evidence" value="ECO:0007669"/>
    <property type="project" value="InterPro"/>
</dbReference>
<evidence type="ECO:0000256" key="9">
    <source>
        <dbReference type="ARBA" id="ARBA00022723"/>
    </source>
</evidence>
<dbReference type="STRING" id="619300.G3AKB5"/>
<evidence type="ECO:0000256" key="2">
    <source>
        <dbReference type="ARBA" id="ARBA00004191"/>
    </source>
</evidence>
<feature type="chain" id="PRO_5003442197" description="superoxide dismutase" evidence="16">
    <location>
        <begin position="20"/>
        <end position="292"/>
    </location>
</feature>
<dbReference type="InterPro" id="IPR001424">
    <property type="entry name" value="SOD_Cu_Zn_dom"/>
</dbReference>
<dbReference type="Pfam" id="PF00080">
    <property type="entry name" value="Sod_Cu"/>
    <property type="match status" value="1"/>
</dbReference>
<accession>G3AKB5</accession>
<comment type="catalytic activity">
    <reaction evidence="15">
        <text>2 superoxide + 2 H(+) = H2O2 + O2</text>
        <dbReference type="Rhea" id="RHEA:20696"/>
        <dbReference type="ChEBI" id="CHEBI:15378"/>
        <dbReference type="ChEBI" id="CHEBI:15379"/>
        <dbReference type="ChEBI" id="CHEBI:16240"/>
        <dbReference type="ChEBI" id="CHEBI:18421"/>
        <dbReference type="EC" id="1.15.1.1"/>
    </reaction>
</comment>
<evidence type="ECO:0000256" key="13">
    <source>
        <dbReference type="ARBA" id="ARBA00023026"/>
    </source>
</evidence>
<dbReference type="InParanoid" id="G3AKB5"/>
<dbReference type="PANTHER" id="PTHR10003">
    <property type="entry name" value="SUPEROXIDE DISMUTASE CU-ZN -RELATED"/>
    <property type="match status" value="1"/>
</dbReference>
<dbReference type="RefSeq" id="XP_007375088.1">
    <property type="nucleotide sequence ID" value="XM_007375026.1"/>
</dbReference>
<keyword evidence="8" id="KW-0472">Membrane</keyword>
<dbReference type="GO" id="GO:0098552">
    <property type="term" value="C:side of membrane"/>
    <property type="evidence" value="ECO:0007669"/>
    <property type="project" value="UniProtKB-KW"/>
</dbReference>
<keyword evidence="13" id="KW-0843">Virulence</keyword>
<dbReference type="FunFam" id="2.60.40.200:FF:000007">
    <property type="entry name" value="Cell surface Cu-only superoxide dismutase 5"/>
    <property type="match status" value="1"/>
</dbReference>
<protein>
    <recommendedName>
        <fullName evidence="5">superoxide dismutase</fullName>
        <ecNumber evidence="5">1.15.1.1</ecNumber>
    </recommendedName>
</protein>
<dbReference type="Proteomes" id="UP000000709">
    <property type="component" value="Unassembled WGS sequence"/>
</dbReference>
<dbReference type="SUPFAM" id="SSF49329">
    <property type="entry name" value="Cu,Zn superoxide dismutase-like"/>
    <property type="match status" value="1"/>
</dbReference>
<keyword evidence="11" id="KW-0560">Oxidoreductase</keyword>
<dbReference type="EC" id="1.15.1.1" evidence="5"/>
<reference evidence="18 19" key="1">
    <citation type="journal article" date="2011" name="Proc. Natl. Acad. Sci. U.S.A.">
        <title>Comparative genomics of xylose-fermenting fungi for enhanced biofuel production.</title>
        <authorList>
            <person name="Wohlbach D.J."/>
            <person name="Kuo A."/>
            <person name="Sato T.K."/>
            <person name="Potts K.M."/>
            <person name="Salamov A.A."/>
            <person name="LaButti K.M."/>
            <person name="Sun H."/>
            <person name="Clum A."/>
            <person name="Pangilinan J.L."/>
            <person name="Lindquist E.A."/>
            <person name="Lucas S."/>
            <person name="Lapidus A."/>
            <person name="Jin M."/>
            <person name="Gunawan C."/>
            <person name="Balan V."/>
            <person name="Dale B.E."/>
            <person name="Jeffries T.W."/>
            <person name="Zinkel R."/>
            <person name="Barry K.W."/>
            <person name="Grigoriev I.V."/>
            <person name="Gasch A.P."/>
        </authorList>
    </citation>
    <scope>NUCLEOTIDE SEQUENCE [LARGE SCALE GENOMIC DNA]</scope>
    <source>
        <strain evidence="19">NRRL Y-27907 / 11-Y1</strain>
    </source>
</reference>
<evidence type="ECO:0000256" key="14">
    <source>
        <dbReference type="ARBA" id="ARBA00023288"/>
    </source>
</evidence>
<keyword evidence="8" id="KW-0336">GPI-anchor</keyword>
<dbReference type="InterPro" id="IPR024134">
    <property type="entry name" value="SOD_Cu/Zn_/chaperone"/>
</dbReference>
<keyword evidence="14" id="KW-0449">Lipoprotein</keyword>
<evidence type="ECO:0000256" key="6">
    <source>
        <dbReference type="ARBA" id="ARBA00022512"/>
    </source>
</evidence>
<evidence type="ECO:0000313" key="18">
    <source>
        <dbReference type="EMBL" id="EGW33573.1"/>
    </source>
</evidence>
<dbReference type="InterPro" id="IPR036423">
    <property type="entry name" value="SOD-like_Cu/Zn_dom_sf"/>
</dbReference>
<dbReference type="GeneID" id="18870912"/>
<keyword evidence="9" id="KW-0479">Metal-binding</keyword>
<dbReference type="eggNOG" id="ENOG502S5NX">
    <property type="taxonomic scope" value="Eukaryota"/>
</dbReference>
<keyword evidence="16" id="KW-0732">Signal</keyword>
<gene>
    <name evidence="18" type="ORF">SPAPADRAFT_151895</name>
</gene>
<comment type="similarity">
    <text evidence="4">Belongs to the Cu-Zn superoxide dismutase family.</text>
</comment>
<dbReference type="EMBL" id="GL996501">
    <property type="protein sequence ID" value="EGW33573.1"/>
    <property type="molecule type" value="Genomic_DNA"/>
</dbReference>
<evidence type="ECO:0000256" key="4">
    <source>
        <dbReference type="ARBA" id="ARBA00010457"/>
    </source>
</evidence>
<keyword evidence="7" id="KW-0964">Secreted</keyword>
<evidence type="ECO:0000256" key="15">
    <source>
        <dbReference type="ARBA" id="ARBA00049204"/>
    </source>
</evidence>
<evidence type="ECO:0000256" key="12">
    <source>
        <dbReference type="ARBA" id="ARBA00023008"/>
    </source>
</evidence>
<keyword evidence="10" id="KW-0049">Antioxidant</keyword>
<organism evidence="19">
    <name type="scientific">Spathaspora passalidarum (strain NRRL Y-27907 / 11-Y1)</name>
    <dbReference type="NCBI Taxonomy" id="619300"/>
    <lineage>
        <taxon>Eukaryota</taxon>
        <taxon>Fungi</taxon>
        <taxon>Dikarya</taxon>
        <taxon>Ascomycota</taxon>
        <taxon>Saccharomycotina</taxon>
        <taxon>Pichiomycetes</taxon>
        <taxon>Debaryomycetaceae</taxon>
        <taxon>Spathaspora</taxon>
    </lineage>
</organism>
<comment type="subcellular location">
    <subcellularLocation>
        <location evidence="3">Membrane</location>
        <topology evidence="3">Lipid-anchor</topology>
        <topology evidence="3">GPI-anchor</topology>
    </subcellularLocation>
    <subcellularLocation>
        <location evidence="2">Secreted</location>
        <location evidence="2">Cell wall</location>
    </subcellularLocation>
</comment>
<evidence type="ECO:0000256" key="3">
    <source>
        <dbReference type="ARBA" id="ARBA00004589"/>
    </source>
</evidence>
<keyword evidence="19" id="KW-1185">Reference proteome</keyword>
<evidence type="ECO:0000256" key="16">
    <source>
        <dbReference type="SAM" id="SignalP"/>
    </source>
</evidence>
<dbReference type="Gene3D" id="2.60.40.200">
    <property type="entry name" value="Superoxide dismutase, copper/zinc binding domain"/>
    <property type="match status" value="1"/>
</dbReference>
<keyword evidence="6" id="KW-0134">Cell wall</keyword>
<name>G3AKB5_SPAPN</name>
<feature type="signal peptide" evidence="16">
    <location>
        <begin position="1"/>
        <end position="19"/>
    </location>
</feature>
<dbReference type="HOGENOM" id="CLU_063073_2_0_1"/>
<evidence type="ECO:0000256" key="10">
    <source>
        <dbReference type="ARBA" id="ARBA00022862"/>
    </source>
</evidence>
<dbReference type="GO" id="GO:0004784">
    <property type="term" value="F:superoxide dismutase activity"/>
    <property type="evidence" value="ECO:0007669"/>
    <property type="project" value="UniProtKB-EC"/>
</dbReference>
<evidence type="ECO:0000256" key="5">
    <source>
        <dbReference type="ARBA" id="ARBA00012682"/>
    </source>
</evidence>
<proteinExistence type="inferred from homology"/>
<evidence type="ECO:0000256" key="11">
    <source>
        <dbReference type="ARBA" id="ARBA00023002"/>
    </source>
</evidence>
<dbReference type="AlphaFoldDB" id="G3AKB5"/>
<dbReference type="GO" id="GO:0005576">
    <property type="term" value="C:extracellular region"/>
    <property type="evidence" value="ECO:0007669"/>
    <property type="project" value="UniProtKB-ARBA"/>
</dbReference>
<dbReference type="KEGG" id="spaa:SPAPADRAFT_151895"/>
<dbReference type="OMA" id="TKIACAD"/>
<sequence length="292" mass="32145">MKILLALIYITSFLALSLANKAPKIKKNPKNIVAIADFPFGGNTNVRGNVVFTAKQGSFVNVHVDMTGLPADGGPFYYHIHEISVPGDGNCEAVGLHFNPYKASPKCSEQKHDGYCQVGDLSGKHGVINATCFEISYEEPYLSLNKKSKSYIIGKSLVFHYANMTKIACADIALADDIRLQSLIEEYTQSSDYQPLQELKEPVEDGYKFDELEALAAEVYEADPELVSNGSHHGLSHRRKSATLFTGDLLNTTSNYTNISQNQYGPGCEEVPNGGSMLYIPLFLGLFSWLFI</sequence>
<evidence type="ECO:0000259" key="17">
    <source>
        <dbReference type="Pfam" id="PF00080"/>
    </source>
</evidence>
<keyword evidence="8" id="KW-0325">Glycoprotein</keyword>
<feature type="domain" description="Superoxide dismutase copper/zinc binding" evidence="17">
    <location>
        <begin position="46"/>
        <end position="161"/>
    </location>
</feature>
<evidence type="ECO:0000256" key="8">
    <source>
        <dbReference type="ARBA" id="ARBA00022622"/>
    </source>
</evidence>
<keyword evidence="12" id="KW-0186">Copper</keyword>
<comment type="cofactor">
    <cofactor evidence="1">
        <name>Cu cation</name>
        <dbReference type="ChEBI" id="CHEBI:23378"/>
    </cofactor>
</comment>